<reference evidence="1" key="2">
    <citation type="submission" date="2011-02" db="EMBL/GenBank/DDBJ databases">
        <authorList>
            <person name="MacLean D."/>
        </authorList>
    </citation>
    <scope>NUCLEOTIDE SEQUENCE</scope>
</reference>
<dbReference type="HOGENOM" id="CLU_2578835_0_0_1"/>
<dbReference type="EMBL" id="FR824150">
    <property type="protein sequence ID" value="CCA20842.1"/>
    <property type="molecule type" value="Genomic_DNA"/>
</dbReference>
<accession>F0WHW6</accession>
<evidence type="ECO:0000313" key="1">
    <source>
        <dbReference type="EMBL" id="CCA20842.1"/>
    </source>
</evidence>
<dbReference type="AlphaFoldDB" id="F0WHW6"/>
<gene>
    <name evidence="1" type="primary">AlNc14C105G6172</name>
    <name evidence="1" type="ORF">ALNC14_069850</name>
</gene>
<proteinExistence type="predicted"/>
<name>F0WHW6_9STRA</name>
<sequence length="81" mass="8995">MKNDISAGELLRCRLNEEAFLAIHLSPRRVLQQKSISTNSALPEVYRIGTPHPQANSFADGEIYLVCELTQKRNVSGGVNQ</sequence>
<reference evidence="1" key="1">
    <citation type="journal article" date="2011" name="PLoS Biol.">
        <title>Gene gain and loss during evolution of obligate parasitism in the white rust pathogen of Arabidopsis thaliana.</title>
        <authorList>
            <person name="Kemen E."/>
            <person name="Gardiner A."/>
            <person name="Schultz-Larsen T."/>
            <person name="Kemen A.C."/>
            <person name="Balmuth A.L."/>
            <person name="Robert-Seilaniantz A."/>
            <person name="Bailey K."/>
            <person name="Holub E."/>
            <person name="Studholme D.J."/>
            <person name="Maclean D."/>
            <person name="Jones J.D."/>
        </authorList>
    </citation>
    <scope>NUCLEOTIDE SEQUENCE</scope>
</reference>
<protein>
    <submittedName>
        <fullName evidence="1">AlNc14C105G6172 protein</fullName>
    </submittedName>
</protein>
<organism evidence="1">
    <name type="scientific">Albugo laibachii Nc14</name>
    <dbReference type="NCBI Taxonomy" id="890382"/>
    <lineage>
        <taxon>Eukaryota</taxon>
        <taxon>Sar</taxon>
        <taxon>Stramenopiles</taxon>
        <taxon>Oomycota</taxon>
        <taxon>Peronosporomycetes</taxon>
        <taxon>Albuginales</taxon>
        <taxon>Albuginaceae</taxon>
        <taxon>Albugo</taxon>
    </lineage>
</organism>